<dbReference type="CDD" id="cd00229">
    <property type="entry name" value="SGNH_hydrolase"/>
    <property type="match status" value="1"/>
</dbReference>
<dbReference type="GO" id="GO:0004553">
    <property type="term" value="F:hydrolase activity, hydrolyzing O-glycosyl compounds"/>
    <property type="evidence" value="ECO:0007669"/>
    <property type="project" value="InterPro"/>
</dbReference>
<dbReference type="RefSeq" id="WP_106138189.1">
    <property type="nucleotide sequence ID" value="NZ_PVTE01000009.1"/>
</dbReference>
<feature type="domain" description="SGNH hydrolase-type esterase" evidence="1">
    <location>
        <begin position="505"/>
        <end position="693"/>
    </location>
</feature>
<dbReference type="GO" id="GO:0030246">
    <property type="term" value="F:carbohydrate binding"/>
    <property type="evidence" value="ECO:0007669"/>
    <property type="project" value="InterPro"/>
</dbReference>
<reference evidence="2 3" key="1">
    <citation type="submission" date="2018-03" db="EMBL/GenBank/DDBJ databases">
        <title>Genomic Encyclopedia of Archaeal and Bacterial Type Strains, Phase II (KMG-II): from individual species to whole genera.</title>
        <authorList>
            <person name="Goeker M."/>
        </authorList>
    </citation>
    <scope>NUCLEOTIDE SEQUENCE [LARGE SCALE GENOMIC DNA]</scope>
    <source>
        <strain evidence="2 3">DSM 28354</strain>
    </source>
</reference>
<evidence type="ECO:0000313" key="3">
    <source>
        <dbReference type="Proteomes" id="UP000238375"/>
    </source>
</evidence>
<proteinExistence type="predicted"/>
<dbReference type="Gene3D" id="2.10.10.20">
    <property type="entry name" value="Carbohydrate-binding module superfamily 5/12"/>
    <property type="match status" value="1"/>
</dbReference>
<dbReference type="OrthoDB" id="972235at2"/>
<evidence type="ECO:0000259" key="1">
    <source>
        <dbReference type="Pfam" id="PF13472"/>
    </source>
</evidence>
<gene>
    <name evidence="2" type="ORF">CLV58_109184</name>
</gene>
<dbReference type="Proteomes" id="UP000238375">
    <property type="component" value="Unassembled WGS sequence"/>
</dbReference>
<dbReference type="GO" id="GO:0005975">
    <property type="term" value="P:carbohydrate metabolic process"/>
    <property type="evidence" value="ECO:0007669"/>
    <property type="project" value="InterPro"/>
</dbReference>
<accession>A0A2T0SYH2</accession>
<dbReference type="Pfam" id="PF13472">
    <property type="entry name" value="Lipase_GDSL_2"/>
    <property type="match status" value="1"/>
</dbReference>
<dbReference type="AlphaFoldDB" id="A0A2T0SYH2"/>
<keyword evidence="3" id="KW-1185">Reference proteome</keyword>
<organism evidence="2 3">
    <name type="scientific">Spirosoma oryzae</name>
    <dbReference type="NCBI Taxonomy" id="1469603"/>
    <lineage>
        <taxon>Bacteria</taxon>
        <taxon>Pseudomonadati</taxon>
        <taxon>Bacteroidota</taxon>
        <taxon>Cytophagia</taxon>
        <taxon>Cytophagales</taxon>
        <taxon>Cytophagaceae</taxon>
        <taxon>Spirosoma</taxon>
    </lineage>
</organism>
<dbReference type="GO" id="GO:0016788">
    <property type="term" value="F:hydrolase activity, acting on ester bonds"/>
    <property type="evidence" value="ECO:0007669"/>
    <property type="project" value="UniProtKB-ARBA"/>
</dbReference>
<dbReference type="InterPro" id="IPR036514">
    <property type="entry name" value="SGNH_hydro_sf"/>
</dbReference>
<dbReference type="GO" id="GO:0005576">
    <property type="term" value="C:extracellular region"/>
    <property type="evidence" value="ECO:0007669"/>
    <property type="project" value="InterPro"/>
</dbReference>
<name>A0A2T0SYH2_9BACT</name>
<dbReference type="EMBL" id="PVTE01000009">
    <property type="protein sequence ID" value="PRY38457.1"/>
    <property type="molecule type" value="Genomic_DNA"/>
</dbReference>
<dbReference type="Gene3D" id="3.40.50.1110">
    <property type="entry name" value="SGNH hydrolase"/>
    <property type="match status" value="1"/>
</dbReference>
<dbReference type="SUPFAM" id="SSF52266">
    <property type="entry name" value="SGNH hydrolase"/>
    <property type="match status" value="1"/>
</dbReference>
<sequence length="707" mass="75244">MAALFNNPNGYGLEREIQETMRESDILGQDGTQYRFTAEDRAKLNTVVSNSLTWRGVWTAHTVYAVNDTVTNNGNTYRRLVAGTSGASFDPAMWELLAAKGDTGEITKATLDSAISGVFSPPAIDGYLYRAKNNNLNLVQPCFAFDLSAIAWSSGASFTFSCKIVSKSGNIVSTPQIRTFWNGVSTINDITGPSLNISKSTTLPANQTISYAVSGTSNFSKTSYVHVFLDVSLTDGTVSSDLLIYDVAFTVSGMPGPKLPGSDLYRANGTDTITAVTTLTEAAATKTYVDQKKVEALAYTDAVVGPLKSNPVVGSRYTGVANTVNPTLMQPIIVFDTQGINWAVNDAIAFTCKLISRSGNITNIATTRVFVNDVAALDSTGGSSGNMGSASASPGTDTALVYTATRAAAVKARYIHVYIDVTLTAPTTPTTFDIYDAALTVKGISTVRVAGSALYMANANDTVTSFSYFDNQLANVGYVNTQRDAAKTYADSLISSKLKGKKWNALGDSITYGHGVGVNGTYRAILAQRWGMTARNYGISGTCLAGTSNSFGASMATRYNDMDNDADYITVFGGTNDWSAAIPIGVNTDTPVDTFKGALNVLCKGLIEKYPTKKIGFISPLNHRTTNNSGGLSVLNYVDATIEICGLWAIPVLDLYRRGGVLPINSVQRGTVMFDSNNDGIGDDVQHPGPVGHGMLADRIEAFMLML</sequence>
<evidence type="ECO:0000313" key="2">
    <source>
        <dbReference type="EMBL" id="PRY38457.1"/>
    </source>
</evidence>
<dbReference type="InterPro" id="IPR013830">
    <property type="entry name" value="SGNH_hydro"/>
</dbReference>
<protein>
    <submittedName>
        <fullName evidence="2">Lysophospholipase L1-like esterase</fullName>
    </submittedName>
</protein>
<comment type="caution">
    <text evidence="2">The sequence shown here is derived from an EMBL/GenBank/DDBJ whole genome shotgun (WGS) entry which is preliminary data.</text>
</comment>